<dbReference type="GO" id="GO:0006629">
    <property type="term" value="P:lipid metabolic process"/>
    <property type="evidence" value="ECO:0007669"/>
    <property type="project" value="UniProtKB-KW"/>
</dbReference>
<feature type="short sequence motif" description="GXGXXG" evidence="5">
    <location>
        <begin position="171"/>
        <end position="176"/>
    </location>
</feature>
<keyword evidence="2" id="KW-0378">Hydrolase</keyword>
<keyword evidence="1" id="KW-0677">Repeat</keyword>
<dbReference type="EMBL" id="CAAALY010244872">
    <property type="protein sequence ID" value="VEL32916.1"/>
    <property type="molecule type" value="Genomic_DNA"/>
</dbReference>
<keyword evidence="4" id="KW-0443">Lipid metabolism</keyword>
<dbReference type="AlphaFoldDB" id="A0A448XBG0"/>
<evidence type="ECO:0000256" key="5">
    <source>
        <dbReference type="PROSITE-ProRule" id="PRU01161"/>
    </source>
</evidence>
<organism evidence="7 8">
    <name type="scientific">Protopolystoma xenopodis</name>
    <dbReference type="NCBI Taxonomy" id="117903"/>
    <lineage>
        <taxon>Eukaryota</taxon>
        <taxon>Metazoa</taxon>
        <taxon>Spiralia</taxon>
        <taxon>Lophotrochozoa</taxon>
        <taxon>Platyhelminthes</taxon>
        <taxon>Monogenea</taxon>
        <taxon>Polyopisthocotylea</taxon>
        <taxon>Polystomatidea</taxon>
        <taxon>Polystomatidae</taxon>
        <taxon>Protopolystoma</taxon>
    </lineage>
</organism>
<sequence>FDHQLYEDSTRAKRNAIGNHSDRTLIGKQPDTTELVGSDVEATSPRQVVASTIATAPPTFHSLNFAADSLVCQNCRPCSARPHSPYSSCSPSPDSQSTLSTSLHPSIYPLSCGNSHSYQNHLHHNKQENVYSLNQQQGQHPHQPTASAPINIDADGWQYGPHGIRVLSLDGGGIRGLITIQTLRAIERAAHQPIRDLFDWIIGMRTSTGGIVALIIAHGKCLRYSRSLYFEFKELVFTGKRPYETESLESFMIDEFGESTTMTDLKPARWVTRSFLLFDLSPLTLSFT</sequence>
<comment type="caution">
    <text evidence="5">Lacks conserved residue(s) required for the propagation of feature annotation.</text>
</comment>
<proteinExistence type="predicted"/>
<dbReference type="GO" id="GO:2000304">
    <property type="term" value="P:positive regulation of ceramide biosynthetic process"/>
    <property type="evidence" value="ECO:0007669"/>
    <property type="project" value="TreeGrafter"/>
</dbReference>
<evidence type="ECO:0000256" key="2">
    <source>
        <dbReference type="ARBA" id="ARBA00022801"/>
    </source>
</evidence>
<name>A0A448XBG0_9PLAT</name>
<dbReference type="GO" id="GO:0005739">
    <property type="term" value="C:mitochondrion"/>
    <property type="evidence" value="ECO:0007669"/>
    <property type="project" value="TreeGrafter"/>
</dbReference>
<dbReference type="InterPro" id="IPR016035">
    <property type="entry name" value="Acyl_Trfase/lysoPLipase"/>
</dbReference>
<keyword evidence="3" id="KW-0040">ANK repeat</keyword>
<feature type="domain" description="PNPLA" evidence="6">
    <location>
        <begin position="167"/>
        <end position="288"/>
    </location>
</feature>
<feature type="non-terminal residue" evidence="7">
    <location>
        <position position="1"/>
    </location>
</feature>
<dbReference type="PROSITE" id="PS51635">
    <property type="entry name" value="PNPLA"/>
    <property type="match status" value="1"/>
</dbReference>
<dbReference type="PANTHER" id="PTHR24139:SF34">
    <property type="entry name" value="85_88 KDA CALCIUM-INDEPENDENT PHOSPHOLIPASE A2"/>
    <property type="match status" value="1"/>
</dbReference>
<comment type="caution">
    <text evidence="7">The sequence shown here is derived from an EMBL/GenBank/DDBJ whole genome shotgun (WGS) entry which is preliminary data.</text>
</comment>
<reference evidence="7" key="1">
    <citation type="submission" date="2018-11" db="EMBL/GenBank/DDBJ databases">
        <authorList>
            <consortium name="Pathogen Informatics"/>
        </authorList>
    </citation>
    <scope>NUCLEOTIDE SEQUENCE</scope>
</reference>
<evidence type="ECO:0000259" key="6">
    <source>
        <dbReference type="PROSITE" id="PS51635"/>
    </source>
</evidence>
<keyword evidence="8" id="KW-1185">Reference proteome</keyword>
<evidence type="ECO:0000256" key="4">
    <source>
        <dbReference type="ARBA" id="ARBA00023098"/>
    </source>
</evidence>
<protein>
    <recommendedName>
        <fullName evidence="6">PNPLA domain-containing protein</fullName>
    </recommendedName>
</protein>
<dbReference type="SUPFAM" id="SSF52151">
    <property type="entry name" value="FabD/lysophospholipase-like"/>
    <property type="match status" value="1"/>
</dbReference>
<evidence type="ECO:0000256" key="1">
    <source>
        <dbReference type="ARBA" id="ARBA00022737"/>
    </source>
</evidence>
<dbReference type="InterPro" id="IPR047148">
    <property type="entry name" value="PLPL9"/>
</dbReference>
<dbReference type="GO" id="GO:0052816">
    <property type="term" value="F:long-chain fatty acyl-CoA hydrolase activity"/>
    <property type="evidence" value="ECO:0007669"/>
    <property type="project" value="TreeGrafter"/>
</dbReference>
<evidence type="ECO:0000256" key="3">
    <source>
        <dbReference type="ARBA" id="ARBA00023043"/>
    </source>
</evidence>
<evidence type="ECO:0000313" key="7">
    <source>
        <dbReference type="EMBL" id="VEL32916.1"/>
    </source>
</evidence>
<dbReference type="Gene3D" id="3.40.1090.10">
    <property type="entry name" value="Cytosolic phospholipase A2 catalytic domain"/>
    <property type="match status" value="1"/>
</dbReference>
<gene>
    <name evidence="7" type="ORF">PXEA_LOCUS26356</name>
</gene>
<evidence type="ECO:0000313" key="8">
    <source>
        <dbReference type="Proteomes" id="UP000784294"/>
    </source>
</evidence>
<dbReference type="Pfam" id="PF01734">
    <property type="entry name" value="Patatin"/>
    <property type="match status" value="1"/>
</dbReference>
<dbReference type="GO" id="GO:0047499">
    <property type="term" value="F:calcium-independent phospholipase A2 activity"/>
    <property type="evidence" value="ECO:0007669"/>
    <property type="project" value="InterPro"/>
</dbReference>
<dbReference type="OrthoDB" id="10021675at2759"/>
<accession>A0A448XBG0</accession>
<dbReference type="InterPro" id="IPR002641">
    <property type="entry name" value="PNPLA_dom"/>
</dbReference>
<dbReference type="PANTHER" id="PTHR24139">
    <property type="entry name" value="CALCIUM-INDEPENDENT PHOSPHOLIPASE A2"/>
    <property type="match status" value="1"/>
</dbReference>
<dbReference type="Proteomes" id="UP000784294">
    <property type="component" value="Unassembled WGS sequence"/>
</dbReference>